<feature type="domain" description="Glucosamine/galactosamine-6-phosphate isomerase" evidence="8">
    <location>
        <begin position="11"/>
        <end position="212"/>
    </location>
</feature>
<gene>
    <name evidence="7 9" type="primary">pgl</name>
    <name evidence="9" type="ORF">HFQ13_01475</name>
</gene>
<dbReference type="InterPro" id="IPR005900">
    <property type="entry name" value="6-phosphogluconolactonase_DevB"/>
</dbReference>
<evidence type="ECO:0000256" key="2">
    <source>
        <dbReference type="ARBA" id="ARBA00002681"/>
    </source>
</evidence>
<dbReference type="GO" id="GO:0005975">
    <property type="term" value="P:carbohydrate metabolic process"/>
    <property type="evidence" value="ECO:0007669"/>
    <property type="project" value="UniProtKB-UniRule"/>
</dbReference>
<dbReference type="PANTHER" id="PTHR11054">
    <property type="entry name" value="6-PHOSPHOGLUCONOLACTONASE"/>
    <property type="match status" value="1"/>
</dbReference>
<evidence type="ECO:0000259" key="8">
    <source>
        <dbReference type="Pfam" id="PF01182"/>
    </source>
</evidence>
<evidence type="ECO:0000256" key="7">
    <source>
        <dbReference type="RuleBase" id="RU365095"/>
    </source>
</evidence>
<dbReference type="InterPro" id="IPR039104">
    <property type="entry name" value="6PGL"/>
</dbReference>
<dbReference type="CDD" id="cd01400">
    <property type="entry name" value="6PGL"/>
    <property type="match status" value="1"/>
</dbReference>
<dbReference type="AlphaFoldDB" id="A0AAE2YML3"/>
<evidence type="ECO:0000256" key="1">
    <source>
        <dbReference type="ARBA" id="ARBA00000832"/>
    </source>
</evidence>
<dbReference type="SUPFAM" id="SSF100950">
    <property type="entry name" value="NagB/RpiA/CoA transferase-like"/>
    <property type="match status" value="1"/>
</dbReference>
<organism evidence="9 10">
    <name type="scientific">Igneacidithiobacillus copahuensis</name>
    <dbReference type="NCBI Taxonomy" id="2724909"/>
    <lineage>
        <taxon>Bacteria</taxon>
        <taxon>Pseudomonadati</taxon>
        <taxon>Pseudomonadota</taxon>
        <taxon>Acidithiobacillia</taxon>
        <taxon>Acidithiobacillales</taxon>
        <taxon>Acidithiobacillaceae</taxon>
        <taxon>Igneacidithiobacillus</taxon>
    </lineage>
</organism>
<sequence>MNVPVWHLYPDAGQLAERLAAAIARMAVEAIAARGAFHLVLAGGHTPKAAYEVLPRLGASWQHWHLYYGDERCLAPDDLERNSRLVQDTLLAKSPIPTRQHHPIPAELGAEAAATAYTHLLPAQRFDLVLLGMGEDGHCASLFPGQEQGFAPDAPAVLPVHHSPKPPADRVSLSAARLRQTRALFFVITGAAKAPAIQRWRVGEDLPAARVGAGFDVWLDAAAWGAPAVRYET</sequence>
<evidence type="ECO:0000313" key="9">
    <source>
        <dbReference type="EMBL" id="MBU2786895.1"/>
    </source>
</evidence>
<comment type="caution">
    <text evidence="9">The sequence shown here is derived from an EMBL/GenBank/DDBJ whole genome shotgun (WGS) entry which is preliminary data.</text>
</comment>
<dbReference type="InterPro" id="IPR006148">
    <property type="entry name" value="Glc/Gal-6P_isomerase"/>
</dbReference>
<evidence type="ECO:0000256" key="5">
    <source>
        <dbReference type="ARBA" id="ARBA00013198"/>
    </source>
</evidence>
<keyword evidence="7 9" id="KW-0378">Hydrolase</keyword>
<comment type="function">
    <text evidence="2 7">Hydrolysis of 6-phosphogluconolactone to 6-phosphogluconate.</text>
</comment>
<dbReference type="InterPro" id="IPR037171">
    <property type="entry name" value="NagB/RpiA_transferase-like"/>
</dbReference>
<evidence type="ECO:0000256" key="4">
    <source>
        <dbReference type="ARBA" id="ARBA00010662"/>
    </source>
</evidence>
<protein>
    <recommendedName>
        <fullName evidence="6 7">6-phosphogluconolactonase</fullName>
        <shortName evidence="7">6PGL</shortName>
        <ecNumber evidence="5 7">3.1.1.31</ecNumber>
    </recommendedName>
</protein>
<name>A0AAE2YML3_9PROT</name>
<dbReference type="Gene3D" id="3.40.50.1360">
    <property type="match status" value="1"/>
</dbReference>
<evidence type="ECO:0000256" key="6">
    <source>
        <dbReference type="ARBA" id="ARBA00020337"/>
    </source>
</evidence>
<dbReference type="Pfam" id="PF01182">
    <property type="entry name" value="Glucosamine_iso"/>
    <property type="match status" value="1"/>
</dbReference>
<dbReference type="EC" id="3.1.1.31" evidence="5 7"/>
<comment type="pathway">
    <text evidence="3 7">Carbohydrate degradation; pentose phosphate pathway; D-ribulose 5-phosphate from D-glucose 6-phosphate (oxidative stage): step 2/3.</text>
</comment>
<comment type="similarity">
    <text evidence="4 7">Belongs to the glucosamine/galactosamine-6-phosphate isomerase family. 6-phosphogluconolactonase subfamily.</text>
</comment>
<keyword evidence="10" id="KW-1185">Reference proteome</keyword>
<comment type="catalytic activity">
    <reaction evidence="1 7">
        <text>6-phospho-D-glucono-1,5-lactone + H2O = 6-phospho-D-gluconate + H(+)</text>
        <dbReference type="Rhea" id="RHEA:12556"/>
        <dbReference type="ChEBI" id="CHEBI:15377"/>
        <dbReference type="ChEBI" id="CHEBI:15378"/>
        <dbReference type="ChEBI" id="CHEBI:57955"/>
        <dbReference type="ChEBI" id="CHEBI:58759"/>
        <dbReference type="EC" id="3.1.1.31"/>
    </reaction>
</comment>
<proteinExistence type="inferred from homology"/>
<evidence type="ECO:0000313" key="10">
    <source>
        <dbReference type="Proteomes" id="UP001197378"/>
    </source>
</evidence>
<dbReference type="Proteomes" id="UP001197378">
    <property type="component" value="Unassembled WGS sequence"/>
</dbReference>
<dbReference type="GO" id="GO:0017057">
    <property type="term" value="F:6-phosphogluconolactonase activity"/>
    <property type="evidence" value="ECO:0007669"/>
    <property type="project" value="UniProtKB-UniRule"/>
</dbReference>
<dbReference type="GO" id="GO:0006098">
    <property type="term" value="P:pentose-phosphate shunt"/>
    <property type="evidence" value="ECO:0007669"/>
    <property type="project" value="InterPro"/>
</dbReference>
<dbReference type="RefSeq" id="WP_215871546.1">
    <property type="nucleotide sequence ID" value="NZ_JAAXYO010000028.1"/>
</dbReference>
<dbReference type="PANTHER" id="PTHR11054:SF0">
    <property type="entry name" value="6-PHOSPHOGLUCONOLACTONASE"/>
    <property type="match status" value="1"/>
</dbReference>
<dbReference type="NCBIfam" id="TIGR01198">
    <property type="entry name" value="pgl"/>
    <property type="match status" value="1"/>
</dbReference>
<dbReference type="EMBL" id="JAAXYO010000028">
    <property type="protein sequence ID" value="MBU2786895.1"/>
    <property type="molecule type" value="Genomic_DNA"/>
</dbReference>
<accession>A0AAE2YML3</accession>
<evidence type="ECO:0000256" key="3">
    <source>
        <dbReference type="ARBA" id="ARBA00004961"/>
    </source>
</evidence>
<reference evidence="9" key="1">
    <citation type="journal article" date="2021" name="ISME J.">
        <title>Genomic evolution of the class Acidithiobacillia: deep-branching Proteobacteria living in extreme acidic conditions.</title>
        <authorList>
            <person name="Moya-Beltran A."/>
            <person name="Beard S."/>
            <person name="Rojas-Villalobos C."/>
            <person name="Issotta F."/>
            <person name="Gallardo Y."/>
            <person name="Ulloa R."/>
            <person name="Giaveno A."/>
            <person name="Degli Esposti M."/>
            <person name="Johnson D.B."/>
            <person name="Quatrini R."/>
        </authorList>
    </citation>
    <scope>NUCLEOTIDE SEQUENCE</scope>
    <source>
        <strain evidence="9">VAN18-1</strain>
    </source>
</reference>